<keyword evidence="3 7" id="KW-0812">Transmembrane</keyword>
<evidence type="ECO:0000256" key="4">
    <source>
        <dbReference type="ARBA" id="ARBA00022989"/>
    </source>
</evidence>
<evidence type="ECO:0000256" key="3">
    <source>
        <dbReference type="ARBA" id="ARBA00022692"/>
    </source>
</evidence>
<organism evidence="8 9">
    <name type="scientific">Maudiozyma exigua</name>
    <name type="common">Yeast</name>
    <name type="synonym">Kazachstania exigua</name>
    <dbReference type="NCBI Taxonomy" id="34358"/>
    <lineage>
        <taxon>Eukaryota</taxon>
        <taxon>Fungi</taxon>
        <taxon>Dikarya</taxon>
        <taxon>Ascomycota</taxon>
        <taxon>Saccharomycotina</taxon>
        <taxon>Saccharomycetes</taxon>
        <taxon>Saccharomycetales</taxon>
        <taxon>Saccharomycetaceae</taxon>
        <taxon>Maudiozyma</taxon>
    </lineage>
</organism>
<comment type="caution">
    <text evidence="8">The sequence shown here is derived from an EMBL/GenBank/DDBJ whole genome shotgun (WGS) entry which is preliminary data.</text>
</comment>
<feature type="transmembrane region" description="Helical" evidence="7">
    <location>
        <begin position="83"/>
        <end position="99"/>
    </location>
</feature>
<dbReference type="EMBL" id="PUHR01000007">
    <property type="protein sequence ID" value="KAG0671881.1"/>
    <property type="molecule type" value="Genomic_DNA"/>
</dbReference>
<dbReference type="GO" id="GO:0006829">
    <property type="term" value="P:zinc ion transport"/>
    <property type="evidence" value="ECO:0007669"/>
    <property type="project" value="InterPro"/>
</dbReference>
<evidence type="ECO:0000256" key="7">
    <source>
        <dbReference type="SAM" id="Phobius"/>
    </source>
</evidence>
<gene>
    <name evidence="8" type="ORF">C6P45_004756</name>
</gene>
<evidence type="ECO:0000313" key="9">
    <source>
        <dbReference type="Proteomes" id="UP000750334"/>
    </source>
</evidence>
<sequence>MSGNMGQVVLMALALLTLTFAIGILPIYWFSRKNNSENIGISGSLNHEKYISILAQFGVGMLLGTSFMLVIPEGINECLEHGGNVGLNLLIGFLLVYVLDRIVQVIMMGSSGLVPSESGGRADILFESWRDLVKNPKQVSQAILRNNVVFALFIHGLSDGVALGTAVNNDSLLIVMLIAIAIHKIPAVLSLSSLMISKQHLPKWEAISNLFAFALSTPLGYIVLSTFNLKHSETMSWLSGNLLLMSGGSLLYASFTAFVGDSGHSHGYEHIPMENLNLNFSSEDNLARSESDAHDDIDMEWDPRRYNIVNEETINSNTVADVTLTLPNTNSPERGSKTFNWLTMDEAVYTLAGVILPVIISYVISE</sequence>
<keyword evidence="5" id="KW-0333">Golgi apparatus</keyword>
<evidence type="ECO:0008006" key="10">
    <source>
        <dbReference type="Google" id="ProtNLM"/>
    </source>
</evidence>
<dbReference type="Pfam" id="PF02535">
    <property type="entry name" value="Zip"/>
    <property type="match status" value="1"/>
</dbReference>
<protein>
    <recommendedName>
        <fullName evidence="10">Zinc/iron permease</fullName>
    </recommendedName>
</protein>
<feature type="transmembrane region" description="Helical" evidence="7">
    <location>
        <begin position="206"/>
        <end position="224"/>
    </location>
</feature>
<feature type="transmembrane region" description="Helical" evidence="7">
    <location>
        <begin position="50"/>
        <end position="71"/>
    </location>
</feature>
<evidence type="ECO:0000256" key="2">
    <source>
        <dbReference type="ARBA" id="ARBA00004394"/>
    </source>
</evidence>
<dbReference type="InterPro" id="IPR003689">
    <property type="entry name" value="ZIP"/>
</dbReference>
<dbReference type="AlphaFoldDB" id="A0A9P7BDP4"/>
<proteinExistence type="predicted"/>
<keyword evidence="6 7" id="KW-0472">Membrane</keyword>
<accession>A0A9P7BDP4</accession>
<feature type="transmembrane region" description="Helical" evidence="7">
    <location>
        <begin position="6"/>
        <end position="30"/>
    </location>
</feature>
<feature type="transmembrane region" description="Helical" evidence="7">
    <location>
        <begin position="347"/>
        <end position="364"/>
    </location>
</feature>
<reference evidence="8 9" key="1">
    <citation type="submission" date="2020-11" db="EMBL/GenBank/DDBJ databases">
        <title>Kefir isolates.</title>
        <authorList>
            <person name="Marcisauskas S."/>
            <person name="Kim Y."/>
            <person name="Blasche S."/>
        </authorList>
    </citation>
    <scope>NUCLEOTIDE SEQUENCE [LARGE SCALE GENOMIC DNA]</scope>
    <source>
        <strain evidence="8 9">OG2</strain>
    </source>
</reference>
<evidence type="ECO:0000256" key="5">
    <source>
        <dbReference type="ARBA" id="ARBA00023034"/>
    </source>
</evidence>
<evidence type="ECO:0000256" key="6">
    <source>
        <dbReference type="ARBA" id="ARBA00023136"/>
    </source>
</evidence>
<feature type="transmembrane region" description="Helical" evidence="7">
    <location>
        <begin position="173"/>
        <end position="194"/>
    </location>
</feature>
<comment type="subcellular location">
    <subcellularLocation>
        <location evidence="1">Endomembrane system</location>
        <topology evidence="1">Multi-pass membrane protein</topology>
    </subcellularLocation>
    <subcellularLocation>
        <location evidence="2">Golgi apparatus membrane</location>
    </subcellularLocation>
</comment>
<dbReference type="PANTHER" id="PTHR16133">
    <property type="entry name" value="SOLUTE CARRIER FAMILY 39 ZINC TRANSPORTER , MEMBER 9-RELATED"/>
    <property type="match status" value="1"/>
</dbReference>
<name>A0A9P7BDP4_MAUEX</name>
<dbReference type="InterPro" id="IPR045891">
    <property type="entry name" value="ZIP9"/>
</dbReference>
<evidence type="ECO:0000256" key="1">
    <source>
        <dbReference type="ARBA" id="ARBA00004127"/>
    </source>
</evidence>
<keyword evidence="4 7" id="KW-1133">Transmembrane helix</keyword>
<evidence type="ECO:0000313" key="8">
    <source>
        <dbReference type="EMBL" id="KAG0671881.1"/>
    </source>
</evidence>
<keyword evidence="9" id="KW-1185">Reference proteome</keyword>
<dbReference type="GO" id="GO:0000139">
    <property type="term" value="C:Golgi membrane"/>
    <property type="evidence" value="ECO:0007669"/>
    <property type="project" value="UniProtKB-SubCell"/>
</dbReference>
<feature type="transmembrane region" description="Helical" evidence="7">
    <location>
        <begin position="236"/>
        <end position="259"/>
    </location>
</feature>
<dbReference type="PANTHER" id="PTHR16133:SF0">
    <property type="entry name" value="ZINC_IRON REGULATED TRANSPORTER-RELATED PROTEIN 102B, ISOFORM E"/>
    <property type="match status" value="1"/>
</dbReference>
<dbReference type="OrthoDB" id="19859at2759"/>
<dbReference type="Proteomes" id="UP000750334">
    <property type="component" value="Unassembled WGS sequence"/>
</dbReference>
<dbReference type="GO" id="GO:0046873">
    <property type="term" value="F:metal ion transmembrane transporter activity"/>
    <property type="evidence" value="ECO:0007669"/>
    <property type="project" value="InterPro"/>
</dbReference>